<dbReference type="Pfam" id="PF16548">
    <property type="entry name" value="FlgT_N"/>
    <property type="match status" value="1"/>
</dbReference>
<feature type="domain" description="Flagellar assembly protein T N-terminal" evidence="4">
    <location>
        <begin position="23"/>
        <end position="109"/>
    </location>
</feature>
<feature type="domain" description="Flagellar assembly protein T middle" evidence="3">
    <location>
        <begin position="113"/>
        <end position="261"/>
    </location>
</feature>
<dbReference type="AlphaFoldDB" id="A0A0U3AK24"/>
<feature type="signal peptide" evidence="1">
    <location>
        <begin position="1"/>
        <end position="21"/>
    </location>
</feature>
<dbReference type="KEGG" id="lal:AT746_13075"/>
<keyword evidence="1" id="KW-0732">Signal</keyword>
<protein>
    <recommendedName>
        <fullName evidence="7">Flagellar biosynthesis protein FlgT</fullName>
    </recommendedName>
</protein>
<dbReference type="InterPro" id="IPR032388">
    <property type="entry name" value="FlgT_C"/>
</dbReference>
<feature type="domain" description="Flagellar assembly protein T C-terminal" evidence="2">
    <location>
        <begin position="305"/>
        <end position="379"/>
    </location>
</feature>
<dbReference type="InterPro" id="IPR032370">
    <property type="entry name" value="FlgT_N"/>
</dbReference>
<dbReference type="OrthoDB" id="8778507at2"/>
<organism evidence="5 6">
    <name type="scientific">Lacimicrobium alkaliphilum</name>
    <dbReference type="NCBI Taxonomy" id="1526571"/>
    <lineage>
        <taxon>Bacteria</taxon>
        <taxon>Pseudomonadati</taxon>
        <taxon>Pseudomonadota</taxon>
        <taxon>Gammaproteobacteria</taxon>
        <taxon>Alteromonadales</taxon>
        <taxon>Alteromonadaceae</taxon>
        <taxon>Lacimicrobium</taxon>
    </lineage>
</organism>
<evidence type="ECO:0000256" key="1">
    <source>
        <dbReference type="SAM" id="SignalP"/>
    </source>
</evidence>
<evidence type="ECO:0008006" key="7">
    <source>
        <dbReference type="Google" id="ProtNLM"/>
    </source>
</evidence>
<evidence type="ECO:0000313" key="6">
    <source>
        <dbReference type="Proteomes" id="UP000068447"/>
    </source>
</evidence>
<dbReference type="Gene3D" id="2.40.10.410">
    <property type="entry name" value="FlgT, C-terminal domain"/>
    <property type="match status" value="1"/>
</dbReference>
<dbReference type="Pfam" id="PF16538">
    <property type="entry name" value="FlgT_C"/>
    <property type="match status" value="1"/>
</dbReference>
<dbReference type="InterPro" id="IPR032386">
    <property type="entry name" value="FlgT_M"/>
</dbReference>
<accession>A0A0U3AK24</accession>
<gene>
    <name evidence="5" type="ORF">AT746_13075</name>
</gene>
<sequence length="381" mass="42469">MPVNKLLLLLSVALCSLQAKAIWFEASGQAVVHNGDKHHARKMATQEAIKQALMFAGARVNSVQYLADGLLQNDRLEVRAGGEVNKVELIHEDYQGDIVTVSIRADIFPQDTQCQASDYQKSVVTTWFPLRHKQQASLGQLYNIGKDLPRQLHKSFSAASQHANIHSVEGFYVTPGNDLSRQATALARKAGGQFVLLAEITDLSDEQTSPSRLAFWKDRQINRNFALDVHLINGMTGEVLISQPFRTSASWPFDPHKSVDTASNTFWQSSYGMAIRQQLDDLAQRIDDEIACLPAHGRVLQSSHQQLSVDIGKEHGVNMGDRLKVFKLNQFYDPMGNSHYQYQVHPVEVQVTRLSLSSSVVESVNGVPLANIQPNDFVSRR</sequence>
<evidence type="ECO:0000259" key="3">
    <source>
        <dbReference type="Pfam" id="PF16539"/>
    </source>
</evidence>
<dbReference type="Gene3D" id="3.40.50.10610">
    <property type="entry name" value="ABC-type transport auxiliary lipoprotein component"/>
    <property type="match status" value="1"/>
</dbReference>
<name>A0A0U3AK24_9ALTE</name>
<keyword evidence="6" id="KW-1185">Reference proteome</keyword>
<dbReference type="InterPro" id="IPR038165">
    <property type="entry name" value="FlgT_C_sf"/>
</dbReference>
<dbReference type="InterPro" id="IPR038180">
    <property type="entry name" value="FlgT_N_sf"/>
</dbReference>
<dbReference type="Proteomes" id="UP000068447">
    <property type="component" value="Chromosome"/>
</dbReference>
<proteinExistence type="predicted"/>
<feature type="chain" id="PRO_5006836083" description="Flagellar biosynthesis protein FlgT" evidence="1">
    <location>
        <begin position="22"/>
        <end position="381"/>
    </location>
</feature>
<evidence type="ECO:0000313" key="5">
    <source>
        <dbReference type="EMBL" id="ALS99105.1"/>
    </source>
</evidence>
<dbReference type="Pfam" id="PF16539">
    <property type="entry name" value="FlgT_M"/>
    <property type="match status" value="1"/>
</dbReference>
<dbReference type="EMBL" id="CP013650">
    <property type="protein sequence ID" value="ALS99105.1"/>
    <property type="molecule type" value="Genomic_DNA"/>
</dbReference>
<evidence type="ECO:0000259" key="4">
    <source>
        <dbReference type="Pfam" id="PF16548"/>
    </source>
</evidence>
<evidence type="ECO:0000259" key="2">
    <source>
        <dbReference type="Pfam" id="PF16538"/>
    </source>
</evidence>
<reference evidence="5 6" key="1">
    <citation type="submission" date="2015-12" db="EMBL/GenBank/DDBJ databases">
        <title>Complete genome of Lacimicrobium alkaliphilum KCTC 32984.</title>
        <authorList>
            <person name="Kim S.-G."/>
            <person name="Lee Y.-J."/>
        </authorList>
    </citation>
    <scope>NUCLEOTIDE SEQUENCE [LARGE SCALE GENOMIC DNA]</scope>
    <source>
        <strain evidence="5 6">YelD216</strain>
    </source>
</reference>
<dbReference type="STRING" id="1526571.AT746_13075"/>
<dbReference type="Gene3D" id="3.30.1660.40">
    <property type="entry name" value="FlgT, N-terminal domain"/>
    <property type="match status" value="1"/>
</dbReference>